<dbReference type="EMBL" id="RCHU01000088">
    <property type="protein sequence ID" value="TKS15514.1"/>
    <property type="molecule type" value="Genomic_DNA"/>
</dbReference>
<proteinExistence type="predicted"/>
<dbReference type="InterPro" id="IPR041118">
    <property type="entry name" value="Rx_N"/>
</dbReference>
<dbReference type="InterPro" id="IPR032675">
    <property type="entry name" value="LRR_dom_sf"/>
</dbReference>
<evidence type="ECO:0000256" key="2">
    <source>
        <dbReference type="ARBA" id="ARBA00022741"/>
    </source>
</evidence>
<keyword evidence="2" id="KW-0547">Nucleotide-binding</keyword>
<dbReference type="Gene3D" id="3.80.10.10">
    <property type="entry name" value="Ribonuclease Inhibitor"/>
    <property type="match status" value="2"/>
</dbReference>
<evidence type="ECO:0000259" key="5">
    <source>
        <dbReference type="Pfam" id="PF18052"/>
    </source>
</evidence>
<comment type="caution">
    <text evidence="6">The sequence shown here is derived from an EMBL/GenBank/DDBJ whole genome shotgun (WGS) entry which is preliminary data.</text>
</comment>
<dbReference type="SUPFAM" id="SSF52058">
    <property type="entry name" value="L domain-like"/>
    <property type="match status" value="1"/>
</dbReference>
<dbReference type="GO" id="GO:0006952">
    <property type="term" value="P:defense response"/>
    <property type="evidence" value="ECO:0007669"/>
    <property type="project" value="UniProtKB-KW"/>
</dbReference>
<keyword evidence="4" id="KW-0472">Membrane</keyword>
<dbReference type="Pfam" id="PF18052">
    <property type="entry name" value="Rx_N"/>
    <property type="match status" value="1"/>
</dbReference>
<accession>A0A4U5QWN7</accession>
<gene>
    <name evidence="6" type="ORF">D5086_0000032090</name>
</gene>
<protein>
    <recommendedName>
        <fullName evidence="5">Disease resistance N-terminal domain-containing protein</fullName>
    </recommendedName>
</protein>
<name>A0A4U5QWN7_POPAL</name>
<sequence length="1054" mass="118275">MAFLGEIGSAFLKSAVDLLVHKFNSPEVQRFFQRQKLLEGRLPFKLTKSLKSVNSILLDAEWKQTTKVGVKDWLDDVQHVVHEAEDLVDVQLEKLSSDSRSLTVDSFHALDFIRQEIGEWGYACSTLQNIDITRYPLEFFPLNLFPQLKQLEISRCPKLKSLCGPEELLGDSMSTESFCSGCPTLETLALSNCSSFESLFCSLPSLVNLKIVACGKLQSLPGMDFSAPLEPLAGNSNGNPEVCKYPKLKILSLEHCSNFVSLFCSLPSLVNLKIVACGKLQSLPGMDFSASSEPLAGNSNWNSKVCKYPKLKILSIEHCSNFESLFCSLPSLVNLKIVACGKLQSLPGMDFSASSEPLAGNSNGNSEACEYPNLKLLSLEHCSNLKTVHCLLPSLENLELYNCGQLEPFLGMGLSSSSGLSSPSKLKSLVIRGCRKLLAGCDKWGMGRFPSLSTLSLDYSDEVESSLKQRSFFPAPFTFLSICDLPNLTSLELQGFTFLYGLELKDCPKLQSLSEGSLPCDLFSLYIRSCPLMEQRCQQDTGEDWPKISHVPNISIGYHNFNVKSRRLFIVEDAKRVQISATTVEAIFQQGLLDRTLIIWKQTVVNREIDLVWINLGLMAKDIAQGADGGAWLECIKLDIANLQSTSTRYTICKVPDKLRNGKNDAYSPQTISIGPLHNPKDKPKESLKAMQEHKLSYMLSLLERTRNETDALEACGKATLDLDAKVRPNYEEKVEHSETELARMLLVDGCFILELFIRYYINDLRPDDPILLNPRMISVVRRDLALLENQIPFIVLEELFKVIQNHSDISLPELNDLAISFFKLDCSRKGSKSCHLLDLIHNCYSPDSASKHATAKGEWKVMQCATKLSYNGIKFARSDIENNHKKRGNEVGNGSKKDLFDLKFEKGTMKIRQLCVENSLFQNLIAMEQCLHGREHYMTSYGLLMDFLVDSSKDVEFLVNKGIIPHNFGDYEEVAHLFNNIGKQVVVRDFYFAGTSEQVVNYCKTSWWLRYVQSLLRDYLANPWMATSVVAAIILLVATLIQTIYSVLSYYHR</sequence>
<dbReference type="PANTHER" id="PTHR31170">
    <property type="entry name" value="BNAC04G53230D PROTEIN"/>
    <property type="match status" value="1"/>
</dbReference>
<dbReference type="PANTHER" id="PTHR31170:SF20">
    <property type="entry name" value="DUF247 DOMAIN PROTEIN"/>
    <property type="match status" value="1"/>
</dbReference>
<keyword evidence="1" id="KW-0677">Repeat</keyword>
<evidence type="ECO:0000256" key="4">
    <source>
        <dbReference type="SAM" id="Phobius"/>
    </source>
</evidence>
<feature type="transmembrane region" description="Helical" evidence="4">
    <location>
        <begin position="1025"/>
        <end position="1049"/>
    </location>
</feature>
<evidence type="ECO:0000313" key="6">
    <source>
        <dbReference type="EMBL" id="TKS15514.1"/>
    </source>
</evidence>
<reference evidence="6" key="1">
    <citation type="submission" date="2018-10" db="EMBL/GenBank/DDBJ databases">
        <title>Population genomic analysis revealed the cold adaptation of white poplar.</title>
        <authorList>
            <person name="Liu Y.-J."/>
        </authorList>
    </citation>
    <scope>NUCLEOTIDE SEQUENCE [LARGE SCALE GENOMIC DNA]</scope>
    <source>
        <strain evidence="6">PAL-ZL1</strain>
    </source>
</reference>
<keyword evidence="3" id="KW-0611">Plant defense</keyword>
<evidence type="ECO:0000256" key="1">
    <source>
        <dbReference type="ARBA" id="ARBA00022737"/>
    </source>
</evidence>
<feature type="domain" description="Disease resistance N-terminal" evidence="5">
    <location>
        <begin position="45"/>
        <end position="90"/>
    </location>
</feature>
<keyword evidence="4" id="KW-0812">Transmembrane</keyword>
<dbReference type="AlphaFoldDB" id="A0A4U5QWN7"/>
<dbReference type="Gene3D" id="1.20.5.4130">
    <property type="match status" value="1"/>
</dbReference>
<dbReference type="Pfam" id="PF03140">
    <property type="entry name" value="DUF247"/>
    <property type="match status" value="1"/>
</dbReference>
<keyword evidence="4" id="KW-1133">Transmembrane helix</keyword>
<dbReference type="InterPro" id="IPR004158">
    <property type="entry name" value="DUF247_pln"/>
</dbReference>
<organism evidence="6">
    <name type="scientific">Populus alba</name>
    <name type="common">White poplar</name>
    <dbReference type="NCBI Taxonomy" id="43335"/>
    <lineage>
        <taxon>Eukaryota</taxon>
        <taxon>Viridiplantae</taxon>
        <taxon>Streptophyta</taxon>
        <taxon>Embryophyta</taxon>
        <taxon>Tracheophyta</taxon>
        <taxon>Spermatophyta</taxon>
        <taxon>Magnoliopsida</taxon>
        <taxon>eudicotyledons</taxon>
        <taxon>Gunneridae</taxon>
        <taxon>Pentapetalae</taxon>
        <taxon>rosids</taxon>
        <taxon>fabids</taxon>
        <taxon>Malpighiales</taxon>
        <taxon>Salicaceae</taxon>
        <taxon>Saliceae</taxon>
        <taxon>Populus</taxon>
    </lineage>
</organism>
<dbReference type="GO" id="GO:0000166">
    <property type="term" value="F:nucleotide binding"/>
    <property type="evidence" value="ECO:0007669"/>
    <property type="project" value="UniProtKB-KW"/>
</dbReference>
<evidence type="ECO:0000256" key="3">
    <source>
        <dbReference type="ARBA" id="ARBA00022821"/>
    </source>
</evidence>